<protein>
    <submittedName>
        <fullName evidence="1">Uncharacterized protein</fullName>
    </submittedName>
</protein>
<accession>A0A0F8WVC6</accession>
<dbReference type="AlphaFoldDB" id="A0A0F8WVC6"/>
<organism evidence="1">
    <name type="scientific">marine sediment metagenome</name>
    <dbReference type="NCBI Taxonomy" id="412755"/>
    <lineage>
        <taxon>unclassified sequences</taxon>
        <taxon>metagenomes</taxon>
        <taxon>ecological metagenomes</taxon>
    </lineage>
</organism>
<evidence type="ECO:0000313" key="1">
    <source>
        <dbReference type="EMBL" id="KKK60777.1"/>
    </source>
</evidence>
<dbReference type="EMBL" id="LAZR01062799">
    <property type="protein sequence ID" value="KKK60777.1"/>
    <property type="molecule type" value="Genomic_DNA"/>
</dbReference>
<comment type="caution">
    <text evidence="1">The sequence shown here is derived from an EMBL/GenBank/DDBJ whole genome shotgun (WGS) entry which is preliminary data.</text>
</comment>
<gene>
    <name evidence="1" type="ORF">LCGC14_3020950</name>
</gene>
<proteinExistence type="predicted"/>
<name>A0A0F8WVC6_9ZZZZ</name>
<reference evidence="1" key="1">
    <citation type="journal article" date="2015" name="Nature">
        <title>Complex archaea that bridge the gap between prokaryotes and eukaryotes.</title>
        <authorList>
            <person name="Spang A."/>
            <person name="Saw J.H."/>
            <person name="Jorgensen S.L."/>
            <person name="Zaremba-Niedzwiedzka K."/>
            <person name="Martijn J."/>
            <person name="Lind A.E."/>
            <person name="van Eijk R."/>
            <person name="Schleper C."/>
            <person name="Guy L."/>
            <person name="Ettema T.J."/>
        </authorList>
    </citation>
    <scope>NUCLEOTIDE SEQUENCE</scope>
</reference>
<sequence length="66" mass="7683">MKFERINDRQYTAWLPDVGCVGYIQHRTNRKWSGHGSRGIYHWSIDELPTRLMVAVALAKMYEGAT</sequence>